<feature type="signal peptide" evidence="3">
    <location>
        <begin position="1"/>
        <end position="18"/>
    </location>
</feature>
<dbReference type="SUPFAM" id="SSF50685">
    <property type="entry name" value="Barwin-like endoglucanases"/>
    <property type="match status" value="1"/>
</dbReference>
<evidence type="ECO:0000256" key="3">
    <source>
        <dbReference type="SAM" id="SignalP"/>
    </source>
</evidence>
<accession>A0A8H8DA50</accession>
<dbReference type="AlphaFoldDB" id="A0A8H8DA50"/>
<dbReference type="Gene3D" id="2.40.40.10">
    <property type="entry name" value="RlpA-like domain"/>
    <property type="match status" value="1"/>
</dbReference>
<comment type="caution">
    <text evidence="5">The sequence shown here is derived from an EMBL/GenBank/DDBJ whole genome shotgun (WGS) entry which is preliminary data.</text>
</comment>
<sequence>MKLTYLATLAYLFTAINAVPEPQVETVFITVYHTVVVDKHGHTLTLTSSTTETADATVDPTTLTTEYLPSTSTTPSSPTTSTKPSGSLQSGEGTYYSVELGACGKVNSDDEYVIAVSHGLYDDHNTDNNPNHNPLCGKKIRAYYEGKSVDVTIVDRCASCAYNDLDFSPSAFTQLADKKLGRIDITWEWL</sequence>
<feature type="region of interest" description="Disordered" evidence="2">
    <location>
        <begin position="52"/>
        <end position="90"/>
    </location>
</feature>
<name>A0A8H8DA50_9ASCO</name>
<dbReference type="PANTHER" id="PTHR31836">
    <property type="match status" value="1"/>
</dbReference>
<dbReference type="Pfam" id="PF03330">
    <property type="entry name" value="DPBB_1"/>
    <property type="match status" value="1"/>
</dbReference>
<evidence type="ECO:0000256" key="1">
    <source>
        <dbReference type="ARBA" id="ARBA00022729"/>
    </source>
</evidence>
<gene>
    <name evidence="5" type="ORF">I9W82_003601</name>
</gene>
<dbReference type="Proteomes" id="UP000669133">
    <property type="component" value="Unassembled WGS sequence"/>
</dbReference>
<protein>
    <submittedName>
        <fullName evidence="5">DAG7</fullName>
    </submittedName>
</protein>
<organism evidence="5 6">
    <name type="scientific">Candida metapsilosis</name>
    <dbReference type="NCBI Taxonomy" id="273372"/>
    <lineage>
        <taxon>Eukaryota</taxon>
        <taxon>Fungi</taxon>
        <taxon>Dikarya</taxon>
        <taxon>Ascomycota</taxon>
        <taxon>Saccharomycotina</taxon>
        <taxon>Pichiomycetes</taxon>
        <taxon>Debaryomycetaceae</taxon>
        <taxon>Candida/Lodderomyces clade</taxon>
        <taxon>Candida</taxon>
    </lineage>
</organism>
<proteinExistence type="predicted"/>
<reference evidence="5 6" key="1">
    <citation type="submission" date="2020-12" db="EMBL/GenBank/DDBJ databases">
        <title>Effect of drift, selection, and recombination on the evolution of hybrid genomes in Candida yeast pathogens.</title>
        <authorList>
            <person name="Mixao V."/>
            <person name="Ksiezopolska E."/>
            <person name="Saus E."/>
            <person name="Boekhout T."/>
            <person name="Gacser A."/>
            <person name="Gabaldon T."/>
        </authorList>
    </citation>
    <scope>NUCLEOTIDE SEQUENCE [LARGE SCALE GENOMIC DNA]</scope>
    <source>
        <strain evidence="5 6">BP57</strain>
    </source>
</reference>
<evidence type="ECO:0000313" key="5">
    <source>
        <dbReference type="EMBL" id="KAG5418883.1"/>
    </source>
</evidence>
<dbReference type="OrthoDB" id="623670at2759"/>
<evidence type="ECO:0000259" key="4">
    <source>
        <dbReference type="Pfam" id="PF03330"/>
    </source>
</evidence>
<keyword evidence="1 3" id="KW-0732">Signal</keyword>
<dbReference type="InterPro" id="IPR009009">
    <property type="entry name" value="RlpA-like_DPBB"/>
</dbReference>
<dbReference type="InterPro" id="IPR036908">
    <property type="entry name" value="RlpA-like_sf"/>
</dbReference>
<evidence type="ECO:0000256" key="2">
    <source>
        <dbReference type="SAM" id="MobiDB-lite"/>
    </source>
</evidence>
<feature type="chain" id="PRO_5034603081" evidence="3">
    <location>
        <begin position="19"/>
        <end position="190"/>
    </location>
</feature>
<dbReference type="EMBL" id="JAEOAQ010000004">
    <property type="protein sequence ID" value="KAG5418883.1"/>
    <property type="molecule type" value="Genomic_DNA"/>
</dbReference>
<evidence type="ECO:0000313" key="6">
    <source>
        <dbReference type="Proteomes" id="UP000669133"/>
    </source>
</evidence>
<dbReference type="InterPro" id="IPR051477">
    <property type="entry name" value="Expansin_CellWall"/>
</dbReference>
<feature type="compositionally biased region" description="Low complexity" evidence="2">
    <location>
        <begin position="52"/>
        <end position="88"/>
    </location>
</feature>
<dbReference type="RefSeq" id="XP_067547999.1">
    <property type="nucleotide sequence ID" value="XM_067692585.1"/>
</dbReference>
<dbReference type="PANTHER" id="PTHR31836:SF28">
    <property type="entry name" value="SRCR DOMAIN-CONTAINING PROTEIN-RELATED"/>
    <property type="match status" value="1"/>
</dbReference>
<keyword evidence="6" id="KW-1185">Reference proteome</keyword>
<dbReference type="GeneID" id="93652230"/>
<feature type="domain" description="RlpA-like protein double-psi beta-barrel" evidence="4">
    <location>
        <begin position="131"/>
        <end position="186"/>
    </location>
</feature>
<dbReference type="CDD" id="cd22191">
    <property type="entry name" value="DPBB_RlpA_EXP_N-like"/>
    <property type="match status" value="1"/>
</dbReference>